<dbReference type="STRING" id="5722.A2EEZ6"/>
<gene>
    <name evidence="3" type="ORF">TVAG_188820</name>
</gene>
<evidence type="ECO:0008006" key="5">
    <source>
        <dbReference type="Google" id="ProtNLM"/>
    </source>
</evidence>
<dbReference type="Pfam" id="PF02685">
    <property type="entry name" value="Glucokinase"/>
    <property type="match status" value="1"/>
</dbReference>
<dbReference type="InterPro" id="IPR043129">
    <property type="entry name" value="ATPase_NBD"/>
</dbReference>
<dbReference type="VEuPathDB" id="TrichDB:TVAGG3_0471700"/>
<dbReference type="GO" id="GO:0006096">
    <property type="term" value="P:glycolytic process"/>
    <property type="evidence" value="ECO:0007669"/>
    <property type="project" value="InterPro"/>
</dbReference>
<dbReference type="AlphaFoldDB" id="A2EEZ6"/>
<keyword evidence="4" id="KW-1185">Reference proteome</keyword>
<dbReference type="GO" id="GO:0004340">
    <property type="term" value="F:glucokinase activity"/>
    <property type="evidence" value="ECO:0007669"/>
    <property type="project" value="InterPro"/>
</dbReference>
<dbReference type="PANTHER" id="PTHR47450">
    <property type="entry name" value="GLUCOKINASE"/>
    <property type="match status" value="1"/>
</dbReference>
<reference evidence="3" key="1">
    <citation type="submission" date="2006-10" db="EMBL/GenBank/DDBJ databases">
        <authorList>
            <person name="Amadeo P."/>
            <person name="Zhao Q."/>
            <person name="Wortman J."/>
            <person name="Fraser-Liggett C."/>
            <person name="Carlton J."/>
        </authorList>
    </citation>
    <scope>NUCLEOTIDE SEQUENCE</scope>
    <source>
        <strain evidence="3">G3</strain>
    </source>
</reference>
<protein>
    <recommendedName>
        <fullName evidence="5">ROK family protein</fullName>
    </recommendedName>
</protein>
<dbReference type="SMR" id="A2EEZ6"/>
<dbReference type="OrthoDB" id="10257118at2759"/>
<dbReference type="SUPFAM" id="SSF53067">
    <property type="entry name" value="Actin-like ATPase domain"/>
    <property type="match status" value="1"/>
</dbReference>
<evidence type="ECO:0000256" key="1">
    <source>
        <dbReference type="ARBA" id="ARBA00022679"/>
    </source>
</evidence>
<keyword evidence="1" id="KW-0808">Transferase</keyword>
<dbReference type="KEGG" id="tva:4766707"/>
<name>A2EEZ6_TRIV3</name>
<dbReference type="EMBL" id="DS113371">
    <property type="protein sequence ID" value="EAY08794.1"/>
    <property type="molecule type" value="Genomic_DNA"/>
</dbReference>
<proteinExistence type="predicted"/>
<dbReference type="PANTHER" id="PTHR47450:SF1">
    <property type="entry name" value="GLUCOKINASE"/>
    <property type="match status" value="1"/>
</dbReference>
<dbReference type="eggNOG" id="ENOG502S3Y5">
    <property type="taxonomic scope" value="Eukaryota"/>
</dbReference>
<accession>A2EEZ6</accession>
<dbReference type="GO" id="GO:0005536">
    <property type="term" value="F:D-glucose binding"/>
    <property type="evidence" value="ECO:0007669"/>
    <property type="project" value="InterPro"/>
</dbReference>
<dbReference type="Gene3D" id="3.40.367.20">
    <property type="match status" value="1"/>
</dbReference>
<dbReference type="VEuPathDB" id="TrichDB:TVAG_188820"/>
<dbReference type="RefSeq" id="XP_001321017.1">
    <property type="nucleotide sequence ID" value="XM_001320982.1"/>
</dbReference>
<dbReference type="Gene3D" id="3.30.420.40">
    <property type="match status" value="1"/>
</dbReference>
<keyword evidence="2" id="KW-0418">Kinase</keyword>
<reference evidence="3" key="2">
    <citation type="journal article" date="2007" name="Science">
        <title>Draft genome sequence of the sexually transmitted pathogen Trichomonas vaginalis.</title>
        <authorList>
            <person name="Carlton J.M."/>
            <person name="Hirt R.P."/>
            <person name="Silva J.C."/>
            <person name="Delcher A.L."/>
            <person name="Schatz M."/>
            <person name="Zhao Q."/>
            <person name="Wortman J.R."/>
            <person name="Bidwell S.L."/>
            <person name="Alsmark U.C.M."/>
            <person name="Besteiro S."/>
            <person name="Sicheritz-Ponten T."/>
            <person name="Noel C.J."/>
            <person name="Dacks J.B."/>
            <person name="Foster P.G."/>
            <person name="Simillion C."/>
            <person name="Van de Peer Y."/>
            <person name="Miranda-Saavedra D."/>
            <person name="Barton G.J."/>
            <person name="Westrop G.D."/>
            <person name="Mueller S."/>
            <person name="Dessi D."/>
            <person name="Fiori P.L."/>
            <person name="Ren Q."/>
            <person name="Paulsen I."/>
            <person name="Zhang H."/>
            <person name="Bastida-Corcuera F.D."/>
            <person name="Simoes-Barbosa A."/>
            <person name="Brown M.T."/>
            <person name="Hayes R.D."/>
            <person name="Mukherjee M."/>
            <person name="Okumura C.Y."/>
            <person name="Schneider R."/>
            <person name="Smith A.J."/>
            <person name="Vanacova S."/>
            <person name="Villalvazo M."/>
            <person name="Haas B.J."/>
            <person name="Pertea M."/>
            <person name="Feldblyum T.V."/>
            <person name="Utterback T.R."/>
            <person name="Shu C.L."/>
            <person name="Osoegawa K."/>
            <person name="de Jong P.J."/>
            <person name="Hrdy I."/>
            <person name="Horvathova L."/>
            <person name="Zubacova Z."/>
            <person name="Dolezal P."/>
            <person name="Malik S.B."/>
            <person name="Logsdon J.M. Jr."/>
            <person name="Henze K."/>
            <person name="Gupta A."/>
            <person name="Wang C.C."/>
            <person name="Dunne R.L."/>
            <person name="Upcroft J.A."/>
            <person name="Upcroft P."/>
            <person name="White O."/>
            <person name="Salzberg S.L."/>
            <person name="Tang P."/>
            <person name="Chiu C.-H."/>
            <person name="Lee Y.-S."/>
            <person name="Embley T.M."/>
            <person name="Coombs G.H."/>
            <person name="Mottram J.C."/>
            <person name="Tachezy J."/>
            <person name="Fraser-Liggett C.M."/>
            <person name="Johnson P.J."/>
        </authorList>
    </citation>
    <scope>NUCLEOTIDE SEQUENCE [LARGE SCALE GENOMIC DNA]</scope>
    <source>
        <strain evidence="3">G3</strain>
    </source>
</reference>
<dbReference type="InParanoid" id="A2EEZ6"/>
<dbReference type="GO" id="GO:0005524">
    <property type="term" value="F:ATP binding"/>
    <property type="evidence" value="ECO:0007669"/>
    <property type="project" value="InterPro"/>
</dbReference>
<dbReference type="InterPro" id="IPR003836">
    <property type="entry name" value="Glucokinase"/>
</dbReference>
<dbReference type="OMA" id="EDICSAR"/>
<dbReference type="Proteomes" id="UP000001542">
    <property type="component" value="Unassembled WGS sequence"/>
</dbReference>
<evidence type="ECO:0000313" key="3">
    <source>
        <dbReference type="EMBL" id="EAY08794.1"/>
    </source>
</evidence>
<organism evidence="3 4">
    <name type="scientific">Trichomonas vaginalis (strain ATCC PRA-98 / G3)</name>
    <dbReference type="NCBI Taxonomy" id="412133"/>
    <lineage>
        <taxon>Eukaryota</taxon>
        <taxon>Metamonada</taxon>
        <taxon>Parabasalia</taxon>
        <taxon>Trichomonadida</taxon>
        <taxon>Trichomonadidae</taxon>
        <taxon>Trichomonas</taxon>
    </lineage>
</organism>
<evidence type="ECO:0000313" key="4">
    <source>
        <dbReference type="Proteomes" id="UP000001542"/>
    </source>
</evidence>
<sequence length="375" mass="42275">MFDFERIQKIKEWKTNDSIPICIGCDVGISVLKVRLSDFNNPSRFIDIGHEKANTTYKIIQVLQDLQEELLQVDSQVICLGSAISFAGPIKNNTVTITNWNGSIEDRSLSISQLPSSIFPKERSVFLNDLEACAYGIIAAKEQGILEENFAQLFEDKAPEGPVLSNERTAILAMGSGFGVALIARTPLHDKPVVVPTELRHIQIPPRMEKHKMFAEEDDLLEYISKCNYQGRLDPEYEDICSARGIKICYQYYHLKSTGEKINLDKIDPADIAQRAIRGERDAHDALKTHYLYYFRAAKTIASSLSCQSIVLALANQVKNCPFVMSIVEELEDEFYEFIRPDCICGTRIYSQTSLLNFNILGTIYMAHAIANMAE</sequence>
<evidence type="ECO:0000256" key="2">
    <source>
        <dbReference type="ARBA" id="ARBA00022777"/>
    </source>
</evidence>